<evidence type="ECO:0000256" key="15">
    <source>
        <dbReference type="ARBA" id="ARBA00032932"/>
    </source>
</evidence>
<evidence type="ECO:0000256" key="9">
    <source>
        <dbReference type="ARBA" id="ARBA00022984"/>
    </source>
</evidence>
<evidence type="ECO:0000256" key="14">
    <source>
        <dbReference type="ARBA" id="ARBA00032707"/>
    </source>
</evidence>
<feature type="transmembrane region" description="Helical" evidence="17">
    <location>
        <begin position="44"/>
        <end position="62"/>
    </location>
</feature>
<evidence type="ECO:0000256" key="3">
    <source>
        <dbReference type="ARBA" id="ARBA00012374"/>
    </source>
</evidence>
<keyword evidence="12 17" id="KW-0046">Antibiotic resistance</keyword>
<dbReference type="EMBL" id="JAGGKT010000003">
    <property type="protein sequence ID" value="MBP1931731.1"/>
    <property type="molecule type" value="Genomic_DNA"/>
</dbReference>
<evidence type="ECO:0000256" key="12">
    <source>
        <dbReference type="ARBA" id="ARBA00023251"/>
    </source>
</evidence>
<dbReference type="NCBIfam" id="NF001390">
    <property type="entry name" value="PRK00281.1-4"/>
    <property type="match status" value="1"/>
</dbReference>
<dbReference type="Proteomes" id="UP001519343">
    <property type="component" value="Unassembled WGS sequence"/>
</dbReference>
<keyword evidence="7 17" id="KW-0378">Hydrolase</keyword>
<dbReference type="Pfam" id="PF02673">
    <property type="entry name" value="BacA"/>
    <property type="match status" value="1"/>
</dbReference>
<keyword evidence="13 17" id="KW-0961">Cell wall biogenesis/degradation</keyword>
<dbReference type="PANTHER" id="PTHR30622">
    <property type="entry name" value="UNDECAPRENYL-DIPHOSPHATASE"/>
    <property type="match status" value="1"/>
</dbReference>
<keyword evidence="11 17" id="KW-0472">Membrane</keyword>
<keyword evidence="8 17" id="KW-0133">Cell shape</keyword>
<dbReference type="NCBIfam" id="NF001389">
    <property type="entry name" value="PRK00281.1-2"/>
    <property type="match status" value="1"/>
</dbReference>
<keyword evidence="9 17" id="KW-0573">Peptidoglycan synthesis</keyword>
<evidence type="ECO:0000256" key="5">
    <source>
        <dbReference type="ARBA" id="ARBA00022475"/>
    </source>
</evidence>
<dbReference type="EC" id="3.6.1.27" evidence="3 17"/>
<evidence type="ECO:0000313" key="19">
    <source>
        <dbReference type="Proteomes" id="UP001519343"/>
    </source>
</evidence>
<reference evidence="18 19" key="1">
    <citation type="submission" date="2021-03" db="EMBL/GenBank/DDBJ databases">
        <title>Genomic Encyclopedia of Type Strains, Phase IV (KMG-IV): sequencing the most valuable type-strain genomes for metagenomic binning, comparative biology and taxonomic classification.</title>
        <authorList>
            <person name="Goeker M."/>
        </authorList>
    </citation>
    <scope>NUCLEOTIDE SEQUENCE [LARGE SCALE GENOMIC DNA]</scope>
    <source>
        <strain evidence="18 19">DSM 24738</strain>
    </source>
</reference>
<evidence type="ECO:0000256" key="13">
    <source>
        <dbReference type="ARBA" id="ARBA00023316"/>
    </source>
</evidence>
<keyword evidence="19" id="KW-1185">Reference proteome</keyword>
<evidence type="ECO:0000256" key="10">
    <source>
        <dbReference type="ARBA" id="ARBA00022989"/>
    </source>
</evidence>
<feature type="transmembrane region" description="Helical" evidence="17">
    <location>
        <begin position="106"/>
        <end position="128"/>
    </location>
</feature>
<dbReference type="NCBIfam" id="NF001388">
    <property type="entry name" value="PRK00281.1-1"/>
    <property type="match status" value="1"/>
</dbReference>
<comment type="catalytic activity">
    <reaction evidence="16 17">
        <text>di-trans,octa-cis-undecaprenyl diphosphate + H2O = di-trans,octa-cis-undecaprenyl phosphate + phosphate + H(+)</text>
        <dbReference type="Rhea" id="RHEA:28094"/>
        <dbReference type="ChEBI" id="CHEBI:15377"/>
        <dbReference type="ChEBI" id="CHEBI:15378"/>
        <dbReference type="ChEBI" id="CHEBI:43474"/>
        <dbReference type="ChEBI" id="CHEBI:58405"/>
        <dbReference type="ChEBI" id="CHEBI:60392"/>
        <dbReference type="EC" id="3.6.1.27"/>
    </reaction>
</comment>
<evidence type="ECO:0000313" key="18">
    <source>
        <dbReference type="EMBL" id="MBP1931731.1"/>
    </source>
</evidence>
<proteinExistence type="inferred from homology"/>
<evidence type="ECO:0000256" key="7">
    <source>
        <dbReference type="ARBA" id="ARBA00022801"/>
    </source>
</evidence>
<dbReference type="PANTHER" id="PTHR30622:SF3">
    <property type="entry name" value="UNDECAPRENYL-DIPHOSPHATASE"/>
    <property type="match status" value="1"/>
</dbReference>
<comment type="function">
    <text evidence="17">Catalyzes the dephosphorylation of undecaprenyl diphosphate (UPP). Confers resistance to bacitracin.</text>
</comment>
<evidence type="ECO:0000256" key="4">
    <source>
        <dbReference type="ARBA" id="ARBA00021581"/>
    </source>
</evidence>
<comment type="similarity">
    <text evidence="2 17">Belongs to the UppP family.</text>
</comment>
<feature type="transmembrane region" description="Helical" evidence="17">
    <location>
        <begin position="215"/>
        <end position="236"/>
    </location>
</feature>
<evidence type="ECO:0000256" key="11">
    <source>
        <dbReference type="ARBA" id="ARBA00023136"/>
    </source>
</evidence>
<feature type="transmembrane region" description="Helical" evidence="17">
    <location>
        <begin position="248"/>
        <end position="264"/>
    </location>
</feature>
<evidence type="ECO:0000256" key="16">
    <source>
        <dbReference type="ARBA" id="ARBA00047594"/>
    </source>
</evidence>
<evidence type="ECO:0000256" key="6">
    <source>
        <dbReference type="ARBA" id="ARBA00022692"/>
    </source>
</evidence>
<evidence type="ECO:0000256" key="17">
    <source>
        <dbReference type="HAMAP-Rule" id="MF_01006"/>
    </source>
</evidence>
<dbReference type="RefSeq" id="WP_209809805.1">
    <property type="nucleotide sequence ID" value="NZ_JAGGKT010000003.1"/>
</dbReference>
<dbReference type="HAMAP" id="MF_01006">
    <property type="entry name" value="Undec_diphosphatase"/>
    <property type="match status" value="1"/>
</dbReference>
<feature type="transmembrane region" description="Helical" evidence="17">
    <location>
        <begin position="182"/>
        <end position="203"/>
    </location>
</feature>
<comment type="subcellular location">
    <subcellularLocation>
        <location evidence="1 17">Cell membrane</location>
        <topology evidence="1 17">Multi-pass membrane protein</topology>
    </subcellularLocation>
</comment>
<evidence type="ECO:0000256" key="1">
    <source>
        <dbReference type="ARBA" id="ARBA00004651"/>
    </source>
</evidence>
<keyword evidence="5 17" id="KW-1003">Cell membrane</keyword>
<keyword evidence="10 17" id="KW-1133">Transmembrane helix</keyword>
<keyword evidence="6 17" id="KW-0812">Transmembrane</keyword>
<comment type="caution">
    <text evidence="18">The sequence shown here is derived from an EMBL/GenBank/DDBJ whole genome shotgun (WGS) entry which is preliminary data.</text>
</comment>
<name>A0ABS4GNA8_9BACL</name>
<protein>
    <recommendedName>
        <fullName evidence="4 17">Undecaprenyl-diphosphatase</fullName>
        <ecNumber evidence="3 17">3.6.1.27</ecNumber>
    </recommendedName>
    <alternativeName>
        <fullName evidence="15 17">Bacitracin resistance protein</fullName>
    </alternativeName>
    <alternativeName>
        <fullName evidence="14 17">Undecaprenyl pyrophosphate phosphatase</fullName>
    </alternativeName>
</protein>
<evidence type="ECO:0000256" key="2">
    <source>
        <dbReference type="ARBA" id="ARBA00010621"/>
    </source>
</evidence>
<comment type="miscellaneous">
    <text evidence="17">Bacitracin is thought to be involved in the inhibition of peptidoglycan synthesis by sequestering undecaprenyl diphosphate, thereby reducing the pool of lipid carrier available.</text>
</comment>
<dbReference type="GO" id="GO:0050380">
    <property type="term" value="F:undecaprenyl-diphosphatase activity"/>
    <property type="evidence" value="ECO:0007669"/>
    <property type="project" value="UniProtKB-EC"/>
</dbReference>
<dbReference type="InterPro" id="IPR003824">
    <property type="entry name" value="UppP"/>
</dbReference>
<dbReference type="NCBIfam" id="TIGR00753">
    <property type="entry name" value="undec_PP_bacA"/>
    <property type="match status" value="1"/>
</dbReference>
<sequence length="265" mass="29387">MEQFWIAIIMGIVEGLTEFLPVSSTGHMILTGHLLGFTDERAKTFEVVIQLGSISAVAILFWRRILSMLNWRKDSTGRPQMNLLHIILGMIPAVVVGLATRDLIKAYLFGPYTVVLSLIVGGIFMIFAEKFHSQTVSPTIDDISYKQAFGIGLFQCLALWPGFSRSGATIAGGLLLGTSHKAAAEFTFIMAIPIMAAASALDLYKSRDFLTIDDLSLFLTGFIAALIVAMFAIKIFLKILEKVKLTPFAYYRFILAIIFYLVFLR</sequence>
<gene>
    <name evidence="17" type="primary">uppP</name>
    <name evidence="18" type="ORF">J2Z37_001732</name>
</gene>
<feature type="transmembrane region" description="Helical" evidence="17">
    <location>
        <begin position="83"/>
        <end position="100"/>
    </location>
</feature>
<organism evidence="18 19">
    <name type="scientific">Ammoniphilus resinae</name>
    <dbReference type="NCBI Taxonomy" id="861532"/>
    <lineage>
        <taxon>Bacteria</taxon>
        <taxon>Bacillati</taxon>
        <taxon>Bacillota</taxon>
        <taxon>Bacilli</taxon>
        <taxon>Bacillales</taxon>
        <taxon>Paenibacillaceae</taxon>
        <taxon>Aneurinibacillus group</taxon>
        <taxon>Ammoniphilus</taxon>
    </lineage>
</organism>
<evidence type="ECO:0000256" key="8">
    <source>
        <dbReference type="ARBA" id="ARBA00022960"/>
    </source>
</evidence>
<accession>A0ABS4GNA8</accession>